<dbReference type="PANTHER" id="PTHR11236">
    <property type="entry name" value="AMINOBENZOATE/ANTHRANILATE SYNTHASE"/>
    <property type="match status" value="1"/>
</dbReference>
<reference evidence="7" key="1">
    <citation type="submission" date="2014-09" db="EMBL/GenBank/DDBJ databases">
        <authorList>
            <person name="Probst J Alexander"/>
        </authorList>
    </citation>
    <scope>NUCLEOTIDE SEQUENCE</scope>
</reference>
<dbReference type="Pfam" id="PF00117">
    <property type="entry name" value="GATase"/>
    <property type="match status" value="1"/>
</dbReference>
<accession>A0A098E9V2</accession>
<proteinExistence type="predicted"/>
<dbReference type="GO" id="GO:0000162">
    <property type="term" value="P:L-tryptophan biosynthetic process"/>
    <property type="evidence" value="ECO:0007669"/>
    <property type="project" value="TreeGrafter"/>
</dbReference>
<dbReference type="GO" id="GO:0004049">
    <property type="term" value="F:anthranilate synthase activity"/>
    <property type="evidence" value="ECO:0007669"/>
    <property type="project" value="UniProtKB-EC"/>
</dbReference>
<dbReference type="PANTHER" id="PTHR11236:SF49">
    <property type="entry name" value="ANTHRANILATE SYNTHASE COMPONENT 1"/>
    <property type="match status" value="1"/>
</dbReference>
<evidence type="ECO:0000256" key="1">
    <source>
        <dbReference type="ARBA" id="ARBA00012266"/>
    </source>
</evidence>
<dbReference type="SUPFAM" id="SSF52317">
    <property type="entry name" value="Class I glutamine amidotransferase-like"/>
    <property type="match status" value="1"/>
</dbReference>
<dbReference type="PROSITE" id="PS51273">
    <property type="entry name" value="GATASE_TYPE_1"/>
    <property type="match status" value="1"/>
</dbReference>
<evidence type="ECO:0000259" key="6">
    <source>
        <dbReference type="Pfam" id="PF00425"/>
    </source>
</evidence>
<dbReference type="InterPro" id="IPR019999">
    <property type="entry name" value="Anth_synth_I-like"/>
</dbReference>
<gene>
    <name evidence="7" type="primary">phzB</name>
    <name evidence="7" type="ORF">MSIBF_A2710005</name>
</gene>
<dbReference type="AlphaFoldDB" id="A0A098E9V2"/>
<evidence type="ECO:0000256" key="3">
    <source>
        <dbReference type="ARBA" id="ARBA00023239"/>
    </source>
</evidence>
<organism evidence="7">
    <name type="scientific">groundwater metagenome</name>
    <dbReference type="NCBI Taxonomy" id="717931"/>
    <lineage>
        <taxon>unclassified sequences</taxon>
        <taxon>metagenomes</taxon>
        <taxon>ecological metagenomes</taxon>
    </lineage>
</organism>
<dbReference type="EC" id="4.1.3.27" evidence="1"/>
<feature type="domain" description="Glutamine amidotransferase" evidence="5">
    <location>
        <begin position="457"/>
        <end position="641"/>
    </location>
</feature>
<dbReference type="Gene3D" id="3.40.50.880">
    <property type="match status" value="1"/>
</dbReference>
<name>A0A098E9V2_9ZZZZ</name>
<dbReference type="Gene3D" id="3.60.120.10">
    <property type="entry name" value="Anthranilate synthase"/>
    <property type="match status" value="1"/>
</dbReference>
<evidence type="ECO:0000256" key="2">
    <source>
        <dbReference type="ARBA" id="ARBA00022962"/>
    </source>
</evidence>
<dbReference type="SUPFAM" id="SSF56322">
    <property type="entry name" value="ADC synthase"/>
    <property type="match status" value="1"/>
</dbReference>
<keyword evidence="3 7" id="KW-0456">Lyase</keyword>
<sequence>MSVQFLLKNRNLTMKPNFKKPFAIIKRKGDMDALVFEGKAMELNKLEDIPIKKGKENLKENFDETYDTISAIPFSQIKERNFKAYDEGVKILCINIEKQSRVTLEELFKFLPDEKIELSDKLRYNYSDKEYETLIKSIVEDEIGNGEGANFVIPRKGTAKIKDMSVDKALGIYKNVLRNETGSHWNFIFYNGDKFLIGASPETHISIKDGEVMMHPISGTFRKESEEKINLKKFKENFLKFLSDKKEINELFMVVDEELKMMAKICAQGGMIIGPLLKEMSALIHTEYLLSGKSDKDIIEILRDSMHAATVTGSPLESACRVIYKYEGEDRRYYGSPLVLIGRDEEGREFLDSSILIRSVEINMDGEILTRVGSTLVRDSVPSEEVAETESKIKGIMNSIQGCSKKQPLKILPYVEEDVRVLKALQQRNQKLSKFWFFSQEGEDNMSRQIKSKNITIIDNEDDFCYMLKHILSKIGAKVNIIRYDKYDFDNAQSDITIIGPGPGNPNDRKNEKMKIIGNITKKFIKSDRKFVGVCLGHQFICKSLGINVVRKEKPFQGVQETIELFGKKEIVGFYNTFAGKYEEGSENLKELKFNDVKISYAQQTKEIHALRGRNFVGFQFHPESILTQNGMEILRDELINLMEK</sequence>
<dbReference type="PRINTS" id="PR00097">
    <property type="entry name" value="ANTSNTHASEII"/>
</dbReference>
<evidence type="ECO:0000259" key="5">
    <source>
        <dbReference type="Pfam" id="PF00117"/>
    </source>
</evidence>
<dbReference type="PRINTS" id="PR00096">
    <property type="entry name" value="GATASE"/>
</dbReference>
<dbReference type="InterPro" id="IPR017926">
    <property type="entry name" value="GATASE"/>
</dbReference>
<feature type="domain" description="Chorismate-utilising enzyme C-terminal" evidence="6">
    <location>
        <begin position="128"/>
        <end position="392"/>
    </location>
</feature>
<evidence type="ECO:0000256" key="4">
    <source>
        <dbReference type="ARBA" id="ARBA00047683"/>
    </source>
</evidence>
<protein>
    <recommendedName>
        <fullName evidence="1">anthranilate synthase</fullName>
        <ecNumber evidence="1">4.1.3.27</ecNumber>
    </recommendedName>
</protein>
<dbReference type="InterPro" id="IPR029062">
    <property type="entry name" value="Class_I_gatase-like"/>
</dbReference>
<keyword evidence="2" id="KW-0315">Glutamine amidotransferase</keyword>
<dbReference type="InterPro" id="IPR005801">
    <property type="entry name" value="ADC_synthase"/>
</dbReference>
<evidence type="ECO:0000313" key="7">
    <source>
        <dbReference type="EMBL" id="CEG12787.1"/>
    </source>
</evidence>
<comment type="catalytic activity">
    <reaction evidence="4">
        <text>chorismate + L-glutamine = anthranilate + pyruvate + L-glutamate + H(+)</text>
        <dbReference type="Rhea" id="RHEA:21732"/>
        <dbReference type="ChEBI" id="CHEBI:15361"/>
        <dbReference type="ChEBI" id="CHEBI:15378"/>
        <dbReference type="ChEBI" id="CHEBI:16567"/>
        <dbReference type="ChEBI" id="CHEBI:29748"/>
        <dbReference type="ChEBI" id="CHEBI:29985"/>
        <dbReference type="ChEBI" id="CHEBI:58359"/>
        <dbReference type="EC" id="4.1.3.27"/>
    </reaction>
</comment>
<dbReference type="Pfam" id="PF00425">
    <property type="entry name" value="Chorismate_bind"/>
    <property type="match status" value="1"/>
</dbReference>
<dbReference type="InterPro" id="IPR015890">
    <property type="entry name" value="Chorismate_C"/>
</dbReference>
<dbReference type="EMBL" id="CCXY01000192">
    <property type="protein sequence ID" value="CEG12787.1"/>
    <property type="molecule type" value="Genomic_DNA"/>
</dbReference>
<dbReference type="InterPro" id="IPR006221">
    <property type="entry name" value="TrpG/PapA_dom"/>
</dbReference>
<dbReference type="CDD" id="cd01743">
    <property type="entry name" value="GATase1_Anthranilate_Synthase"/>
    <property type="match status" value="1"/>
</dbReference>